<dbReference type="EMBL" id="JACAQE010000002">
    <property type="protein sequence ID" value="NWC13342.1"/>
    <property type="molecule type" value="Genomic_DNA"/>
</dbReference>
<dbReference type="Gene3D" id="3.40.630.30">
    <property type="match status" value="1"/>
</dbReference>
<name>A0A7Y7XYB4_9PSED</name>
<dbReference type="InterPro" id="IPR000182">
    <property type="entry name" value="GNAT_dom"/>
</dbReference>
<dbReference type="GO" id="GO:0005737">
    <property type="term" value="C:cytoplasm"/>
    <property type="evidence" value="ECO:0007669"/>
    <property type="project" value="TreeGrafter"/>
</dbReference>
<protein>
    <submittedName>
        <fullName evidence="5">GNAT family N-acetyltransferase</fullName>
    </submittedName>
</protein>
<sequence>MKPFSVRKLESTDVEALLAFESRNREWFESQIEARAPSFYSPQGVADHIDSYLSGFAAGTWHPFVIEDASARIVGRANLKSINSPKGSAEVGYRIDQHVCGQGLATLALRHLIHVAQTHWQLTQLVATVYKENMGSKKVLGRCGFLLEAPSSPDRAADAYRLADLQCLAAQSVHSA</sequence>
<comment type="similarity">
    <text evidence="3">Belongs to the acetyltransferase family. RimJ subfamily.</text>
</comment>
<dbReference type="InterPro" id="IPR051531">
    <property type="entry name" value="N-acetyltransferase"/>
</dbReference>
<evidence type="ECO:0000259" key="4">
    <source>
        <dbReference type="PROSITE" id="PS51186"/>
    </source>
</evidence>
<evidence type="ECO:0000313" key="5">
    <source>
        <dbReference type="EMBL" id="NWC13342.1"/>
    </source>
</evidence>
<comment type="caution">
    <text evidence="5">The sequence shown here is derived from an EMBL/GenBank/DDBJ whole genome shotgun (WGS) entry which is preliminary data.</text>
</comment>
<feature type="domain" description="N-acetyltransferase" evidence="4">
    <location>
        <begin position="4"/>
        <end position="167"/>
    </location>
</feature>
<evidence type="ECO:0000313" key="6">
    <source>
        <dbReference type="Proteomes" id="UP000517547"/>
    </source>
</evidence>
<dbReference type="PANTHER" id="PTHR43792:SF8">
    <property type="entry name" value="[RIBOSOMAL PROTEIN US5]-ALANINE N-ACETYLTRANSFERASE"/>
    <property type="match status" value="1"/>
</dbReference>
<dbReference type="AlphaFoldDB" id="A0A7Y7XYB4"/>
<evidence type="ECO:0000256" key="3">
    <source>
        <dbReference type="ARBA" id="ARBA00038502"/>
    </source>
</evidence>
<evidence type="ECO:0000256" key="1">
    <source>
        <dbReference type="ARBA" id="ARBA00022679"/>
    </source>
</evidence>
<dbReference type="Pfam" id="PF13302">
    <property type="entry name" value="Acetyltransf_3"/>
    <property type="match status" value="1"/>
</dbReference>
<keyword evidence="2" id="KW-0012">Acyltransferase</keyword>
<proteinExistence type="inferred from homology"/>
<dbReference type="PANTHER" id="PTHR43792">
    <property type="entry name" value="GNAT FAMILY, PUTATIVE (AFU_ORTHOLOGUE AFUA_3G00765)-RELATED-RELATED"/>
    <property type="match status" value="1"/>
</dbReference>
<reference evidence="5 6" key="1">
    <citation type="submission" date="2020-04" db="EMBL/GenBank/DDBJ databases">
        <title>Molecular characterization of pseudomonads from Agaricus bisporus reveal novel blotch 2 pathogens in Western Europe.</title>
        <authorList>
            <person name="Taparia T."/>
            <person name="Krijger M."/>
            <person name="Haynes E."/>
            <person name="Elpinstone J.G."/>
            <person name="Noble R."/>
            <person name="Van Der Wolf J."/>
        </authorList>
    </citation>
    <scope>NUCLEOTIDE SEQUENCE [LARGE SCALE GENOMIC DNA]</scope>
    <source>
        <strain evidence="5 6">IPO3738</strain>
    </source>
</reference>
<dbReference type="InterPro" id="IPR016181">
    <property type="entry name" value="Acyl_CoA_acyltransferase"/>
</dbReference>
<keyword evidence="1 5" id="KW-0808">Transferase</keyword>
<dbReference type="GeneID" id="57658973"/>
<dbReference type="SUPFAM" id="SSF55729">
    <property type="entry name" value="Acyl-CoA N-acyltransferases (Nat)"/>
    <property type="match status" value="1"/>
</dbReference>
<accession>A0A7Y7XYB4</accession>
<dbReference type="PROSITE" id="PS51186">
    <property type="entry name" value="GNAT"/>
    <property type="match status" value="1"/>
</dbReference>
<dbReference type="Proteomes" id="UP000517547">
    <property type="component" value="Unassembled WGS sequence"/>
</dbReference>
<evidence type="ECO:0000256" key="2">
    <source>
        <dbReference type="ARBA" id="ARBA00023315"/>
    </source>
</evidence>
<dbReference type="RefSeq" id="WP_017128589.1">
    <property type="nucleotide sequence ID" value="NZ_JACAOR010000001.1"/>
</dbReference>
<gene>
    <name evidence="5" type="ORF">HX845_06825</name>
</gene>
<organism evidence="5 6">
    <name type="scientific">Pseudomonas gingeri</name>
    <dbReference type="NCBI Taxonomy" id="117681"/>
    <lineage>
        <taxon>Bacteria</taxon>
        <taxon>Pseudomonadati</taxon>
        <taxon>Pseudomonadota</taxon>
        <taxon>Gammaproteobacteria</taxon>
        <taxon>Pseudomonadales</taxon>
        <taxon>Pseudomonadaceae</taxon>
        <taxon>Pseudomonas</taxon>
    </lineage>
</organism>
<dbReference type="GO" id="GO:0008999">
    <property type="term" value="F:protein-N-terminal-alanine acetyltransferase activity"/>
    <property type="evidence" value="ECO:0007669"/>
    <property type="project" value="TreeGrafter"/>
</dbReference>